<keyword evidence="3" id="KW-1185">Reference proteome</keyword>
<name>A0A418KKX3_9ACTN</name>
<organism evidence="2 3">
    <name type="scientific">Jiangella rhizosphaerae</name>
    <dbReference type="NCBI Taxonomy" id="2293569"/>
    <lineage>
        <taxon>Bacteria</taxon>
        <taxon>Bacillati</taxon>
        <taxon>Actinomycetota</taxon>
        <taxon>Actinomycetes</taxon>
        <taxon>Jiangellales</taxon>
        <taxon>Jiangellaceae</taxon>
        <taxon>Jiangella</taxon>
    </lineage>
</organism>
<dbReference type="SUPFAM" id="SSF50118">
    <property type="entry name" value="Cell growth inhibitor/plasmid maintenance toxic component"/>
    <property type="match status" value="1"/>
</dbReference>
<dbReference type="EMBL" id="QUAL01000190">
    <property type="protein sequence ID" value="RIQ18225.1"/>
    <property type="molecule type" value="Genomic_DNA"/>
</dbReference>
<gene>
    <name evidence="2" type="ORF">DY240_21620</name>
</gene>
<dbReference type="RefSeq" id="WP_119661915.1">
    <property type="nucleotide sequence ID" value="NZ_QUAL01000190.1"/>
</dbReference>
<feature type="domain" description="DUF1918" evidence="1">
    <location>
        <begin position="1"/>
        <end position="58"/>
    </location>
</feature>
<evidence type="ECO:0000313" key="3">
    <source>
        <dbReference type="Proteomes" id="UP000284057"/>
    </source>
</evidence>
<dbReference type="OrthoDB" id="4828144at2"/>
<reference evidence="2 3" key="1">
    <citation type="submission" date="2018-09" db="EMBL/GenBank/DDBJ databases">
        <title>Isolation, diversity and antifungal activity of actinobacteria from wheat.</title>
        <authorList>
            <person name="Han C."/>
        </authorList>
    </citation>
    <scope>NUCLEOTIDE SEQUENCE [LARGE SCALE GENOMIC DNA]</scope>
    <source>
        <strain evidence="2 3">NEAU-YY265</strain>
    </source>
</reference>
<protein>
    <submittedName>
        <fullName evidence="2">DUF1918 domain-containing protein</fullName>
    </submittedName>
</protein>
<accession>A0A418KKX3</accession>
<dbReference type="Gene3D" id="2.30.30.440">
    <property type="entry name" value="Domain of unknown function DUF1918"/>
    <property type="match status" value="1"/>
</dbReference>
<dbReference type="Pfam" id="PF08940">
    <property type="entry name" value="DUF1918"/>
    <property type="match status" value="1"/>
</dbReference>
<dbReference type="Proteomes" id="UP000284057">
    <property type="component" value="Unassembled WGS sequence"/>
</dbReference>
<comment type="caution">
    <text evidence="2">The sequence shown here is derived from an EMBL/GenBank/DDBJ whole genome shotgun (WGS) entry which is preliminary data.</text>
</comment>
<evidence type="ECO:0000259" key="1">
    <source>
        <dbReference type="Pfam" id="PF08940"/>
    </source>
</evidence>
<dbReference type="AlphaFoldDB" id="A0A418KKX3"/>
<sequence>MRAHVGDRILIKGHLLGEHGRDGEVLEVRGAGGEPPYVVRWSDDGAVTLIFPGPDAAVHHQRRHLAQMQP</sequence>
<dbReference type="InterPro" id="IPR015035">
    <property type="entry name" value="DUF1918"/>
</dbReference>
<proteinExistence type="predicted"/>
<evidence type="ECO:0000313" key="2">
    <source>
        <dbReference type="EMBL" id="RIQ18225.1"/>
    </source>
</evidence>